<dbReference type="EMBL" id="JEME01003159">
    <property type="protein sequence ID" value="KYG02144.1"/>
    <property type="molecule type" value="Genomic_DNA"/>
</dbReference>
<accession>A0A150TBQ9</accession>
<keyword evidence="1" id="KW-1133">Transmembrane helix</keyword>
<reference evidence="2 3" key="1">
    <citation type="submission" date="2014-02" db="EMBL/GenBank/DDBJ databases">
        <title>The small core and large imbalanced accessory genome model reveals a collaborative survival strategy of Sorangium cellulosum strains in nature.</title>
        <authorList>
            <person name="Han K."/>
            <person name="Peng R."/>
            <person name="Blom J."/>
            <person name="Li Y.-Z."/>
        </authorList>
    </citation>
    <scope>NUCLEOTIDE SEQUENCE [LARGE SCALE GENOMIC DNA]</scope>
    <source>
        <strain evidence="2 3">So0007-03</strain>
    </source>
</reference>
<sequence length="108" mass="10319">MVLAATGFSVGAIGLGVGAVAGALTLARSGALAEACPDDRCPPSRRDELGAANTLANVSNAGFAVLAIGAGVGVAGLLMLPAQGSPPRARAAVTPVLGPGVIGLRATF</sequence>
<comment type="caution">
    <text evidence="2">The sequence shown here is derived from an EMBL/GenBank/DDBJ whole genome shotgun (WGS) entry which is preliminary data.</text>
</comment>
<keyword evidence="1" id="KW-0812">Transmembrane</keyword>
<evidence type="ECO:0000256" key="1">
    <source>
        <dbReference type="SAM" id="Phobius"/>
    </source>
</evidence>
<evidence type="ECO:0008006" key="4">
    <source>
        <dbReference type="Google" id="ProtNLM"/>
    </source>
</evidence>
<proteinExistence type="predicted"/>
<keyword evidence="1" id="KW-0472">Membrane</keyword>
<protein>
    <recommendedName>
        <fullName evidence="4">MFS transporter</fullName>
    </recommendedName>
</protein>
<gene>
    <name evidence="2" type="ORF">BE21_05575</name>
</gene>
<evidence type="ECO:0000313" key="3">
    <source>
        <dbReference type="Proteomes" id="UP000075502"/>
    </source>
</evidence>
<feature type="transmembrane region" description="Helical" evidence="1">
    <location>
        <begin position="57"/>
        <end position="80"/>
    </location>
</feature>
<organism evidence="2 3">
    <name type="scientific">Sorangium cellulosum</name>
    <name type="common">Polyangium cellulosum</name>
    <dbReference type="NCBI Taxonomy" id="56"/>
    <lineage>
        <taxon>Bacteria</taxon>
        <taxon>Pseudomonadati</taxon>
        <taxon>Myxococcota</taxon>
        <taxon>Polyangia</taxon>
        <taxon>Polyangiales</taxon>
        <taxon>Polyangiaceae</taxon>
        <taxon>Sorangium</taxon>
    </lineage>
</organism>
<dbReference type="Proteomes" id="UP000075502">
    <property type="component" value="Unassembled WGS sequence"/>
</dbReference>
<name>A0A150TBQ9_SORCE</name>
<evidence type="ECO:0000313" key="2">
    <source>
        <dbReference type="EMBL" id="KYG02144.1"/>
    </source>
</evidence>
<dbReference type="AlphaFoldDB" id="A0A150TBQ9"/>